<dbReference type="EMBL" id="KY659040">
    <property type="protein sequence ID" value="ART33455.1"/>
    <property type="molecule type" value="mRNA"/>
</dbReference>
<evidence type="ECO:0000256" key="1">
    <source>
        <dbReference type="ARBA" id="ARBA00006846"/>
    </source>
</evidence>
<dbReference type="InterPro" id="IPR000558">
    <property type="entry name" value="Histone_H2B"/>
</dbReference>
<dbReference type="PRINTS" id="PR00621">
    <property type="entry name" value="HISTONEH2B"/>
</dbReference>
<name>A0A1Y0B6M3_9DINO</name>
<proteinExistence type="evidence at transcript level"/>
<evidence type="ECO:0000256" key="2">
    <source>
        <dbReference type="SAM" id="MobiDB-lite"/>
    </source>
</evidence>
<evidence type="ECO:0000259" key="3">
    <source>
        <dbReference type="Pfam" id="PF00125"/>
    </source>
</evidence>
<dbReference type="PANTHER" id="PTHR23428">
    <property type="entry name" value="HISTONE H2B"/>
    <property type="match status" value="1"/>
</dbReference>
<sequence length="119" mass="13354">MALKEKKTKMPPATDKEAPKRTKKRTQSYSSYIFKVLKQVHPKLRISKQAMSVMESCVTDTFERLATEANKLSRLSKKETMSSREVQSAVRLVFPGELSKHAVSEGCKAVMKYNSSGPA</sequence>
<dbReference type="GO" id="GO:0046982">
    <property type="term" value="F:protein heterodimerization activity"/>
    <property type="evidence" value="ECO:0007669"/>
    <property type="project" value="InterPro"/>
</dbReference>
<evidence type="ECO:0000313" key="4">
    <source>
        <dbReference type="EMBL" id="ART33455.1"/>
    </source>
</evidence>
<comment type="similarity">
    <text evidence="1">Belongs to the histone H2B family.</text>
</comment>
<dbReference type="FunFam" id="1.10.20.10:FF:000043">
    <property type="entry name" value="Histone H2B"/>
    <property type="match status" value="1"/>
</dbReference>
<dbReference type="GO" id="GO:0005634">
    <property type="term" value="C:nucleus"/>
    <property type="evidence" value="ECO:0007669"/>
    <property type="project" value="UniProtKB-ARBA"/>
</dbReference>
<dbReference type="GO" id="GO:0030527">
    <property type="term" value="F:structural constituent of chromatin"/>
    <property type="evidence" value="ECO:0007669"/>
    <property type="project" value="InterPro"/>
</dbReference>
<dbReference type="InterPro" id="IPR009072">
    <property type="entry name" value="Histone-fold"/>
</dbReference>
<accession>A0A1Y0B6M3</accession>
<reference evidence="4" key="1">
    <citation type="submission" date="2017-02" db="EMBL/GenBank/DDBJ databases">
        <title>Molecular cloning, transcript profiling, and characterization of histone genes in the dinoflagellate Alexandrium pacificum.</title>
        <authorList>
            <person name="Riaz S."/>
            <person name="Zhenghong S."/>
            <person name="Niaz Z."/>
            <person name="Erlei S."/>
            <person name="Yuan L."/>
            <person name="Qikun X."/>
            <person name="Khan S."/>
        </authorList>
    </citation>
    <scope>NUCLEOTIDE SEQUENCE</scope>
</reference>
<dbReference type="SMART" id="SM00427">
    <property type="entry name" value="H2B"/>
    <property type="match status" value="1"/>
</dbReference>
<dbReference type="GO" id="GO:0003677">
    <property type="term" value="F:DNA binding"/>
    <property type="evidence" value="ECO:0007669"/>
    <property type="project" value="InterPro"/>
</dbReference>
<feature type="region of interest" description="Disordered" evidence="2">
    <location>
        <begin position="1"/>
        <end position="27"/>
    </location>
</feature>
<feature type="domain" description="Core Histone H2A/H2B/H3" evidence="3">
    <location>
        <begin position="16"/>
        <end position="92"/>
    </location>
</feature>
<dbReference type="CDD" id="cd22910">
    <property type="entry name" value="HFD_H2B"/>
    <property type="match status" value="1"/>
</dbReference>
<dbReference type="Pfam" id="PF00125">
    <property type="entry name" value="Histone"/>
    <property type="match status" value="1"/>
</dbReference>
<dbReference type="Gene3D" id="1.10.20.10">
    <property type="entry name" value="Histone, subunit A"/>
    <property type="match status" value="1"/>
</dbReference>
<dbReference type="AlphaFoldDB" id="A0A1Y0B6M3"/>
<organism evidence="4">
    <name type="scientific">Alexandrium pacificum</name>
    <dbReference type="NCBI Taxonomy" id="1565494"/>
    <lineage>
        <taxon>Eukaryota</taxon>
        <taxon>Sar</taxon>
        <taxon>Alveolata</taxon>
        <taxon>Dinophyceae</taxon>
        <taxon>Gonyaulacales</taxon>
        <taxon>Pyrocystaceae</taxon>
        <taxon>Alexandrium</taxon>
    </lineage>
</organism>
<protein>
    <submittedName>
        <fullName evidence="4">Histone H2B variant 1</fullName>
    </submittedName>
</protein>
<dbReference type="GO" id="GO:0000786">
    <property type="term" value="C:nucleosome"/>
    <property type="evidence" value="ECO:0007669"/>
    <property type="project" value="InterPro"/>
</dbReference>
<dbReference type="SUPFAM" id="SSF47113">
    <property type="entry name" value="Histone-fold"/>
    <property type="match status" value="1"/>
</dbReference>
<dbReference type="InterPro" id="IPR007125">
    <property type="entry name" value="H2A/H2B/H3"/>
</dbReference>